<feature type="transmembrane region" description="Helical" evidence="2">
    <location>
        <begin position="223"/>
        <end position="243"/>
    </location>
</feature>
<keyword evidence="2" id="KW-1133">Transmembrane helix</keyword>
<feature type="transmembrane region" description="Helical" evidence="2">
    <location>
        <begin position="150"/>
        <end position="168"/>
    </location>
</feature>
<dbReference type="Proteomes" id="UP000595362">
    <property type="component" value="Chromosome"/>
</dbReference>
<name>A0A7T5R106_9BACT</name>
<dbReference type="EMBL" id="CP066681">
    <property type="protein sequence ID" value="QQG35550.1"/>
    <property type="molecule type" value="Genomic_DNA"/>
</dbReference>
<dbReference type="SUPFAM" id="SSF53335">
    <property type="entry name" value="S-adenosyl-L-methionine-dependent methyltransferases"/>
    <property type="match status" value="1"/>
</dbReference>
<feature type="transmembrane region" description="Helical" evidence="2">
    <location>
        <begin position="410"/>
        <end position="431"/>
    </location>
</feature>
<dbReference type="InterPro" id="IPR029063">
    <property type="entry name" value="SAM-dependent_MTases_sf"/>
</dbReference>
<dbReference type="GO" id="GO:0006596">
    <property type="term" value="P:polyamine biosynthetic process"/>
    <property type="evidence" value="ECO:0007669"/>
    <property type="project" value="UniProtKB-KW"/>
</dbReference>
<evidence type="ECO:0000313" key="3">
    <source>
        <dbReference type="EMBL" id="QQG35550.1"/>
    </source>
</evidence>
<evidence type="ECO:0000313" key="4">
    <source>
        <dbReference type="Proteomes" id="UP000595362"/>
    </source>
</evidence>
<feature type="transmembrane region" description="Helical" evidence="2">
    <location>
        <begin position="278"/>
        <end position="300"/>
    </location>
</feature>
<keyword evidence="1" id="KW-0620">Polyamine biosynthesis</keyword>
<feature type="transmembrane region" description="Helical" evidence="2">
    <location>
        <begin position="78"/>
        <end position="96"/>
    </location>
</feature>
<accession>A0A7T5R106</accession>
<reference evidence="3 4" key="1">
    <citation type="submission" date="2020-07" db="EMBL/GenBank/DDBJ databases">
        <title>Huge and variable diversity of episymbiotic CPR bacteria and DPANN archaea in groundwater ecosystems.</title>
        <authorList>
            <person name="He C.Y."/>
            <person name="Keren R."/>
            <person name="Whittaker M."/>
            <person name="Farag I.F."/>
            <person name="Doudna J."/>
            <person name="Cate J.H.D."/>
            <person name="Banfield J.F."/>
        </authorList>
    </citation>
    <scope>NUCLEOTIDE SEQUENCE [LARGE SCALE GENOMIC DNA]</scope>
    <source>
        <strain evidence="3">NC_groundwater_70_Ag_B-0.1um_54_66</strain>
    </source>
</reference>
<dbReference type="NCBIfam" id="NF037959">
    <property type="entry name" value="MFS_SpdSyn"/>
    <property type="match status" value="1"/>
</dbReference>
<feature type="transmembrane region" description="Helical" evidence="2">
    <location>
        <begin position="372"/>
        <end position="404"/>
    </location>
</feature>
<keyword evidence="2" id="KW-0812">Transmembrane</keyword>
<evidence type="ECO:0000256" key="1">
    <source>
        <dbReference type="ARBA" id="ARBA00023115"/>
    </source>
</evidence>
<evidence type="ECO:0000256" key="2">
    <source>
        <dbReference type="SAM" id="Phobius"/>
    </source>
</evidence>
<feature type="transmembrane region" description="Helical" evidence="2">
    <location>
        <begin position="197"/>
        <end position="217"/>
    </location>
</feature>
<proteinExistence type="predicted"/>
<protein>
    <submittedName>
        <fullName evidence="3">Fused MFS/spermidine synthase</fullName>
    </submittedName>
</protein>
<dbReference type="CDD" id="cd02440">
    <property type="entry name" value="AdoMet_MTases"/>
    <property type="match status" value="1"/>
</dbReference>
<feature type="transmembrane region" description="Helical" evidence="2">
    <location>
        <begin position="312"/>
        <end position="335"/>
    </location>
</feature>
<feature type="transmembrane region" description="Helical" evidence="2">
    <location>
        <begin position="12"/>
        <end position="33"/>
    </location>
</feature>
<dbReference type="Gene3D" id="3.40.50.150">
    <property type="entry name" value="Vaccinia Virus protein VP39"/>
    <property type="match status" value="1"/>
</dbReference>
<sequence length="715" mass="78817">MVLPLLGGTPAVWNTAMMFFQVMLLGGYAYAHLTSKYLGIRAQALLHLGLLGLCLLALPIAIPQGWSAPPVTDNPMPWLLGMMTAAIGGPFFVIAGTAPMLQRWFSATDHPDAHNPYFLYAASNFGSMTALIFYPLLIEPLLGVQQQSQIWMMGYLLLALLIAITGFVSRHSRALPAAIADTRLPANSMTPTNRMRVIWLALSFIPSSLMLGVTTYITTDIAAVPLLWVVPLALYLLTFIIVFSRGCTLSLARTYRWQALSLILVALLFIRDPLKVKAIAASLHLIAFFLCALTCHLALAHRRPTPHHLTEFYLFISLGGVLGGVFNSLLAPLIFVIPLEYALILGLSVLAPFISGDMKFNPQDLRKDCKPALTAIILSGIALMPTKSAAIMIMVMAGIGVALVKLSRRASCTFACVFLIVLTLDPGFDWYQLGRSLHMERNFFGVIRVTSSEKGGMRMLLHGTTLHGTQALDETYRLSPISYYAAGSPGGQVFGMLSDIRGHEPQSVAMLGLGVGSTACFFEKGRDFIFYEIDPAMKRIAEDKNLFTYLSDCGSPYRIVMGDGRLRIAEAPDASYDMIFLDAFSSDSIPMHLLTKEAFDIYFRKLKPKGLIVIHISNRFLDLSPVVTALGKAMNAQTRFSYNLGRLLAPPDIVMQGSIFGVMTRNPDLLAIIDERYTKWEPYSGIEIPVWTDDYANIITPLLLRITKEPNWMSP</sequence>
<gene>
    <name evidence="3" type="ORF">HYS17_08455</name>
</gene>
<dbReference type="AlphaFoldDB" id="A0A7T5R106"/>
<dbReference type="PANTHER" id="PTHR43317:SF1">
    <property type="entry name" value="THERMOSPERMINE SYNTHASE ACAULIS5"/>
    <property type="match status" value="1"/>
</dbReference>
<keyword evidence="2" id="KW-0472">Membrane</keyword>
<feature type="transmembrane region" description="Helical" evidence="2">
    <location>
        <begin position="117"/>
        <end position="138"/>
    </location>
</feature>
<feature type="transmembrane region" description="Helical" evidence="2">
    <location>
        <begin position="45"/>
        <end position="66"/>
    </location>
</feature>
<dbReference type="PANTHER" id="PTHR43317">
    <property type="entry name" value="THERMOSPERMINE SYNTHASE ACAULIS5"/>
    <property type="match status" value="1"/>
</dbReference>
<feature type="transmembrane region" description="Helical" evidence="2">
    <location>
        <begin position="341"/>
        <end position="360"/>
    </location>
</feature>
<organism evidence="3 4">
    <name type="scientific">Micavibrio aeruginosavorus</name>
    <dbReference type="NCBI Taxonomy" id="349221"/>
    <lineage>
        <taxon>Bacteria</taxon>
        <taxon>Pseudomonadati</taxon>
        <taxon>Bdellovibrionota</taxon>
        <taxon>Bdellovibrionia</taxon>
        <taxon>Bdellovibrionales</taxon>
        <taxon>Pseudobdellovibrionaceae</taxon>
        <taxon>Micavibrio</taxon>
    </lineage>
</organism>